<dbReference type="Proteomes" id="UP000000556">
    <property type="component" value="Chromosome"/>
</dbReference>
<dbReference type="Pfam" id="PF02321">
    <property type="entry name" value="OEP"/>
    <property type="match status" value="2"/>
</dbReference>
<comment type="subcellular location">
    <subcellularLocation>
        <location evidence="1">Cell outer membrane</location>
    </subcellularLocation>
</comment>
<keyword evidence="9" id="KW-0732">Signal</keyword>
<organism evidence="10 11">
    <name type="scientific">Pseudomonas putida (strain ATCC 47054 / DSM 6125 / CFBP 8728 / NCIMB 11950 / KT2440)</name>
    <dbReference type="NCBI Taxonomy" id="160488"/>
    <lineage>
        <taxon>Bacteria</taxon>
        <taxon>Pseudomonadati</taxon>
        <taxon>Pseudomonadota</taxon>
        <taxon>Gammaproteobacteria</taxon>
        <taxon>Pseudomonadales</taxon>
        <taxon>Pseudomonadaceae</taxon>
        <taxon>Pseudomonas</taxon>
    </lineage>
</organism>
<dbReference type="GO" id="GO:0015562">
    <property type="term" value="F:efflux transmembrane transporter activity"/>
    <property type="evidence" value="ECO:0007669"/>
    <property type="project" value="InterPro"/>
</dbReference>
<evidence type="ECO:0000256" key="5">
    <source>
        <dbReference type="ARBA" id="ARBA00022692"/>
    </source>
</evidence>
<dbReference type="STRING" id="160488.PP_2558"/>
<evidence type="ECO:0000256" key="7">
    <source>
        <dbReference type="ARBA" id="ARBA00023237"/>
    </source>
</evidence>
<dbReference type="PaxDb" id="160488-PP_2558"/>
<evidence type="ECO:0000256" key="1">
    <source>
        <dbReference type="ARBA" id="ARBA00004442"/>
    </source>
</evidence>
<proteinExistence type="inferred from homology"/>
<dbReference type="BioCyc" id="PPUT160488:G1G01-2741-MONOMER"/>
<evidence type="ECO:0000256" key="8">
    <source>
        <dbReference type="SAM" id="Coils"/>
    </source>
</evidence>
<feature type="signal peptide" evidence="9">
    <location>
        <begin position="1"/>
        <end position="29"/>
    </location>
</feature>
<name>Q88JT9_PSEPK</name>
<dbReference type="HOGENOM" id="CLU_012817_0_2_6"/>
<keyword evidence="3" id="KW-0813">Transport</keyword>
<evidence type="ECO:0000313" key="10">
    <source>
        <dbReference type="EMBL" id="AAN68167.1"/>
    </source>
</evidence>
<protein>
    <submittedName>
        <fullName evidence="10">Outer membrane efflux protein</fullName>
    </submittedName>
</protein>
<dbReference type="eggNOG" id="COG1538">
    <property type="taxonomic scope" value="Bacteria"/>
</dbReference>
<dbReference type="GO" id="GO:0015288">
    <property type="term" value="F:porin activity"/>
    <property type="evidence" value="ECO:0007669"/>
    <property type="project" value="TreeGrafter"/>
</dbReference>
<dbReference type="SUPFAM" id="SSF56954">
    <property type="entry name" value="Outer membrane efflux proteins (OEP)"/>
    <property type="match status" value="1"/>
</dbReference>
<dbReference type="NCBIfam" id="TIGR01844">
    <property type="entry name" value="type_I_sec_TolC"/>
    <property type="match status" value="1"/>
</dbReference>
<dbReference type="OrthoDB" id="9813458at2"/>
<dbReference type="Gene3D" id="1.20.1600.10">
    <property type="entry name" value="Outer membrane efflux proteins (OEP)"/>
    <property type="match status" value="1"/>
</dbReference>
<evidence type="ECO:0000256" key="3">
    <source>
        <dbReference type="ARBA" id="ARBA00022448"/>
    </source>
</evidence>
<evidence type="ECO:0000313" key="11">
    <source>
        <dbReference type="Proteomes" id="UP000000556"/>
    </source>
</evidence>
<keyword evidence="8" id="KW-0175">Coiled coil</keyword>
<dbReference type="PANTHER" id="PTHR30026:SF20">
    <property type="entry name" value="OUTER MEMBRANE PROTEIN TOLC"/>
    <property type="match status" value="1"/>
</dbReference>
<gene>
    <name evidence="10" type="ordered locus">PP_2558</name>
</gene>
<dbReference type="AlphaFoldDB" id="Q88JT9"/>
<dbReference type="PATRIC" id="fig|160488.4.peg.2717"/>
<reference evidence="10 11" key="2">
    <citation type="journal article" date="2016" name="Environ. Microbiol.">
        <title>The revisited genome of Pseudomonas putida KT2440 enlightens its value as a robust metabolic chassis.</title>
        <authorList>
            <person name="Belda E."/>
            <person name="van Heck R.G."/>
            <person name="Lopez-Sanchez M.J."/>
            <person name="Cruveiller S."/>
            <person name="Barbe V."/>
            <person name="Fraser C."/>
            <person name="Klenk H.P."/>
            <person name="Petersen J."/>
            <person name="Morgat A."/>
            <person name="Nikel P.I."/>
            <person name="Vallenet D."/>
            <person name="Rouy Z."/>
            <person name="Sekowska A."/>
            <person name="Martins Dos Santos V.A."/>
            <person name="de Lorenzo V."/>
            <person name="Danchin A."/>
            <person name="Medigue C."/>
        </authorList>
    </citation>
    <scope>NUCLEOTIDE SEQUENCE [LARGE SCALE GENOMIC DNA]</scope>
    <source>
        <strain evidence="11">ATCC 47054 / DSM 6125 / CFBP 8728 / NCIMB 11950 / KT2440</strain>
    </source>
</reference>
<evidence type="ECO:0000256" key="2">
    <source>
        <dbReference type="ARBA" id="ARBA00007613"/>
    </source>
</evidence>
<accession>Q88JT9</accession>
<dbReference type="GO" id="GO:0009279">
    <property type="term" value="C:cell outer membrane"/>
    <property type="evidence" value="ECO:0007669"/>
    <property type="project" value="UniProtKB-SubCell"/>
</dbReference>
<keyword evidence="11" id="KW-1185">Reference proteome</keyword>
<feature type="coiled-coil region" evidence="8">
    <location>
        <begin position="156"/>
        <end position="221"/>
    </location>
</feature>
<reference evidence="10 11" key="1">
    <citation type="journal article" date="2002" name="Environ. Microbiol.">
        <title>Complete genome sequence and comparative analysis of the metabolically versatile Pseudomonas putida KT2440.</title>
        <authorList>
            <person name="Nelson K.E."/>
            <person name="Weinel C."/>
            <person name="Paulsen I.T."/>
            <person name="Dodson R.J."/>
            <person name="Hilbert H."/>
            <person name="Martins dos Santos V.A."/>
            <person name="Fouts D.E."/>
            <person name="Gill S.R."/>
            <person name="Pop M."/>
            <person name="Holmes M."/>
            <person name="Brinkac L."/>
            <person name="Beanan M."/>
            <person name="DeBoy R.T."/>
            <person name="Daugherty S."/>
            <person name="Kolonay J."/>
            <person name="Madupu R."/>
            <person name="Nelson W."/>
            <person name="White O."/>
            <person name="Peterson J."/>
            <person name="Khouri H."/>
            <person name="Hance I."/>
            <person name="Chris Lee P."/>
            <person name="Holtzapple E."/>
            <person name="Scanlan D."/>
            <person name="Tran K."/>
            <person name="Moazzez A."/>
            <person name="Utterback T."/>
            <person name="Rizzo M."/>
            <person name="Lee K."/>
            <person name="Kosack D."/>
            <person name="Moestl D."/>
            <person name="Wedler H."/>
            <person name="Lauber J."/>
            <person name="Stjepandic D."/>
            <person name="Hoheisel J."/>
            <person name="Straetz M."/>
            <person name="Heim S."/>
            <person name="Kiewitz C."/>
            <person name="Eisen J.A."/>
            <person name="Timmis K.N."/>
            <person name="Dusterhoft A."/>
            <person name="Tummler B."/>
            <person name="Fraser C.M."/>
        </authorList>
    </citation>
    <scope>NUCLEOTIDE SEQUENCE [LARGE SCALE GENOMIC DNA]</scope>
    <source>
        <strain evidence="11">ATCC 47054 / DSM 6125 / CFBP 8728 / NCIMB 11950 / KT2440</strain>
    </source>
</reference>
<feature type="chain" id="PRO_5004301815" evidence="9">
    <location>
        <begin position="30"/>
        <end position="452"/>
    </location>
</feature>
<dbReference type="EMBL" id="AE015451">
    <property type="protein sequence ID" value="AAN68167.1"/>
    <property type="molecule type" value="Genomic_DNA"/>
</dbReference>
<evidence type="ECO:0000256" key="6">
    <source>
        <dbReference type="ARBA" id="ARBA00023136"/>
    </source>
</evidence>
<keyword evidence="7" id="KW-0998">Cell outer membrane</keyword>
<sequence>MWTPRSRSNDMKRPCLMVCLLGVAVQASAMDLKQAWDLLQYQGPIYRAAVHEKQAGGENRAIGEAGLLPQINASAYFNQVNGSQRQNGQDNDLDYDSKGANVRLRQPLFNKQKMAEYRQGQQRADYSVAVFDAKSQDAAVRLADAYFDVLLASETITLAKAKLSAFEEQLASAKRRMELGAGTITDVDESVARRDLAEADLIDAQDNLVNARRKLEEYIGETPQALTTLQAGFSTPPLMPGNLQEWLVKAQADSPLIHARRHSYALAEEEVNRARSGHYPTLDFVAGYTAGSSQSISELNQRNHYSSIGLELNIPLYSGGSTSALSRQASANSSKALDELDATRQEVISNTTREYRGVQSGALRIQALEKAVASNERSLTSTRKGFKEGGTSTNSDVLNAEELLYDARHDLFEAKLNYLMSRLRLASSVGSLGDDDIEQINDYLGPELIVSN</sequence>
<keyword evidence="5" id="KW-0812">Transmembrane</keyword>
<comment type="similarity">
    <text evidence="2">Belongs to the outer membrane factor (OMF) (TC 1.B.17) family.</text>
</comment>
<dbReference type="PANTHER" id="PTHR30026">
    <property type="entry name" value="OUTER MEMBRANE PROTEIN TOLC"/>
    <property type="match status" value="1"/>
</dbReference>
<dbReference type="InterPro" id="IPR010130">
    <property type="entry name" value="T1SS_OMP_TolC"/>
</dbReference>
<dbReference type="GO" id="GO:1990281">
    <property type="term" value="C:efflux pump complex"/>
    <property type="evidence" value="ECO:0007669"/>
    <property type="project" value="TreeGrafter"/>
</dbReference>
<keyword evidence="4" id="KW-1134">Transmembrane beta strand</keyword>
<dbReference type="PhylomeDB" id="Q88JT9"/>
<dbReference type="InterPro" id="IPR003423">
    <property type="entry name" value="OMP_efflux"/>
</dbReference>
<evidence type="ECO:0000256" key="4">
    <source>
        <dbReference type="ARBA" id="ARBA00022452"/>
    </source>
</evidence>
<keyword evidence="6" id="KW-0472">Membrane</keyword>
<dbReference type="KEGG" id="ppu:PP_2558"/>
<evidence type="ECO:0000256" key="9">
    <source>
        <dbReference type="SAM" id="SignalP"/>
    </source>
</evidence>
<dbReference type="InterPro" id="IPR051906">
    <property type="entry name" value="TolC-like"/>
</dbReference>